<sequence length="287" mass="32508">MLFRADLHNTTRQKGGYAQDARGYHATLAIKMADMDVDAHVVCHAYTKGRDKWALAGGDLDSPKRAPVHGWRRHDDNCLCHVLRPMVENTGLFRQALGGEDTFGFHHEDWFRASQLLVACKARHSKPSPNPRLDARGRLVAPKEGRDTTPAPFIGYATEERVKRSAKLGKRDKNVRAATDMARELSKQGERRAPKIFVPLARRAVKSLHPVQWTGRFVRARSFHDSRRYGRPLGNAQEDYRVMGDAGGRRPEEDCRQNVNSRAAISHIENFRQILNTPLLKQAVPCY</sequence>
<protein>
    <submittedName>
        <fullName evidence="1">Uncharacterized protein</fullName>
    </submittedName>
</protein>
<reference evidence="1 2" key="1">
    <citation type="journal article" date="2020" name="Genome Biol. Evol.">
        <title>A new high-quality draft genome assembly of the Chinese cordyceps Ophiocordyceps sinensis.</title>
        <authorList>
            <person name="Shu R."/>
            <person name="Zhang J."/>
            <person name="Meng Q."/>
            <person name="Zhang H."/>
            <person name="Zhou G."/>
            <person name="Li M."/>
            <person name="Wu P."/>
            <person name="Zhao Y."/>
            <person name="Chen C."/>
            <person name="Qin Q."/>
        </authorList>
    </citation>
    <scope>NUCLEOTIDE SEQUENCE [LARGE SCALE GENOMIC DNA]</scope>
    <source>
        <strain evidence="1 2">IOZ07</strain>
    </source>
</reference>
<comment type="caution">
    <text evidence="1">The sequence shown here is derived from an EMBL/GenBank/DDBJ whole genome shotgun (WGS) entry which is preliminary data.</text>
</comment>
<keyword evidence="2" id="KW-1185">Reference proteome</keyword>
<evidence type="ECO:0000313" key="2">
    <source>
        <dbReference type="Proteomes" id="UP000557566"/>
    </source>
</evidence>
<proteinExistence type="predicted"/>
<dbReference type="Proteomes" id="UP000557566">
    <property type="component" value="Unassembled WGS sequence"/>
</dbReference>
<organism evidence="1 2">
    <name type="scientific">Ophiocordyceps sinensis</name>
    <dbReference type="NCBI Taxonomy" id="72228"/>
    <lineage>
        <taxon>Eukaryota</taxon>
        <taxon>Fungi</taxon>
        <taxon>Dikarya</taxon>
        <taxon>Ascomycota</taxon>
        <taxon>Pezizomycotina</taxon>
        <taxon>Sordariomycetes</taxon>
        <taxon>Hypocreomycetidae</taxon>
        <taxon>Hypocreales</taxon>
        <taxon>Ophiocordycipitaceae</taxon>
        <taxon>Ophiocordyceps</taxon>
    </lineage>
</organism>
<name>A0A8H4PZM2_9HYPO</name>
<dbReference type="EMBL" id="JAAVMX010000001">
    <property type="protein sequence ID" value="KAF4513361.1"/>
    <property type="molecule type" value="Genomic_DNA"/>
</dbReference>
<evidence type="ECO:0000313" key="1">
    <source>
        <dbReference type="EMBL" id="KAF4513361.1"/>
    </source>
</evidence>
<accession>A0A8H4PZM2</accession>
<dbReference type="AlphaFoldDB" id="A0A8H4PZM2"/>
<gene>
    <name evidence="1" type="ORF">G6O67_000639</name>
</gene>